<feature type="repeat" description="Hemopexin" evidence="8">
    <location>
        <begin position="137"/>
        <end position="190"/>
    </location>
</feature>
<dbReference type="Proteomes" id="UP001434883">
    <property type="component" value="Unassembled WGS sequence"/>
</dbReference>
<evidence type="ECO:0000256" key="8">
    <source>
        <dbReference type="PROSITE-ProRule" id="PRU01011"/>
    </source>
</evidence>
<comment type="caution">
    <text evidence="11">The sequence shown here is derived from an EMBL/GenBank/DDBJ whole genome shotgun (WGS) entry which is preliminary data.</text>
</comment>
<keyword evidence="6" id="KW-0106">Calcium</keyword>
<protein>
    <recommendedName>
        <fullName evidence="10">Peptidase metallopeptidase domain-containing protein</fullName>
    </recommendedName>
</protein>
<dbReference type="SUPFAM" id="SSF47090">
    <property type="entry name" value="PGBD-like"/>
    <property type="match status" value="1"/>
</dbReference>
<dbReference type="InterPro" id="IPR024079">
    <property type="entry name" value="MetalloPept_cat_dom_sf"/>
</dbReference>
<evidence type="ECO:0000256" key="1">
    <source>
        <dbReference type="ARBA" id="ARBA00010370"/>
    </source>
</evidence>
<evidence type="ECO:0000259" key="10">
    <source>
        <dbReference type="SMART" id="SM00235"/>
    </source>
</evidence>
<keyword evidence="5" id="KW-0862">Zinc</keyword>
<dbReference type="PANTHER" id="PTHR10201">
    <property type="entry name" value="MATRIX METALLOPROTEINASE"/>
    <property type="match status" value="1"/>
</dbReference>
<evidence type="ECO:0000256" key="9">
    <source>
        <dbReference type="SAM" id="Phobius"/>
    </source>
</evidence>
<feature type="transmembrane region" description="Helical" evidence="9">
    <location>
        <begin position="212"/>
        <end position="236"/>
    </location>
</feature>
<keyword evidence="9" id="KW-1133">Transmembrane helix</keyword>
<evidence type="ECO:0000256" key="7">
    <source>
        <dbReference type="ARBA" id="ARBA00023049"/>
    </source>
</evidence>
<evidence type="ECO:0000313" key="12">
    <source>
        <dbReference type="Proteomes" id="UP001434883"/>
    </source>
</evidence>
<keyword evidence="9" id="KW-0472">Membrane</keyword>
<keyword evidence="4" id="KW-0378">Hydrolase</keyword>
<dbReference type="Gene3D" id="1.10.101.10">
    <property type="entry name" value="PGBD-like superfamily/PGBD"/>
    <property type="match status" value="1"/>
</dbReference>
<sequence>MKEPKETLVTDRKRLACESSQTRWISQPQYGYLPPGDVRAQAIRSPKSIVTAISAMQRFYGLTVTGTIDTNTLEVWENAIQLTFREIPFSQIRGKVDKYADIMLSFAEGFHDDSTPFDGEGGFLAHAYFPGNGIGGDTHFDLAEPWTTGTVDQGAYTYFYKANKYWKFNNQHMKVESGYPKSVLRDWMGCDSEEPKKGRTVIIIEETEGGSWVAGVVIPLLLLVLVLLTLGALLFFRKYGTPRRLLYCQRSLLDKV</sequence>
<dbReference type="Pfam" id="PF00413">
    <property type="entry name" value="Peptidase_M10"/>
    <property type="match status" value="1"/>
</dbReference>
<dbReference type="InterPro" id="IPR021190">
    <property type="entry name" value="Pept_M10A"/>
</dbReference>
<keyword evidence="12" id="KW-1185">Reference proteome</keyword>
<dbReference type="SUPFAM" id="SSF50923">
    <property type="entry name" value="Hemopexin-like domain"/>
    <property type="match status" value="1"/>
</dbReference>
<dbReference type="InterPro" id="IPR036366">
    <property type="entry name" value="PGBDSf"/>
</dbReference>
<keyword evidence="2" id="KW-0645">Protease</keyword>
<dbReference type="InterPro" id="IPR018487">
    <property type="entry name" value="Hemopexin-like_repeat"/>
</dbReference>
<dbReference type="Pfam" id="PF11857">
    <property type="entry name" value="DUF3377"/>
    <property type="match status" value="1"/>
</dbReference>
<dbReference type="SUPFAM" id="SSF55486">
    <property type="entry name" value="Metalloproteases ('zincins'), catalytic domain"/>
    <property type="match status" value="1"/>
</dbReference>
<proteinExistence type="inferred from homology"/>
<dbReference type="InterPro" id="IPR021805">
    <property type="entry name" value="Pept_M10A_metallopeptidase_C"/>
</dbReference>
<dbReference type="InterPro" id="IPR036375">
    <property type="entry name" value="Hemopexin-like_dom_sf"/>
</dbReference>
<name>A0ABV0RN18_9TELE</name>
<keyword evidence="3" id="KW-0479">Metal-binding</keyword>
<feature type="domain" description="Peptidase metallopeptidase" evidence="10">
    <location>
        <begin position="41"/>
        <end position="181"/>
    </location>
</feature>
<evidence type="ECO:0000256" key="6">
    <source>
        <dbReference type="ARBA" id="ARBA00022837"/>
    </source>
</evidence>
<evidence type="ECO:0000256" key="4">
    <source>
        <dbReference type="ARBA" id="ARBA00022801"/>
    </source>
</evidence>
<organism evidence="11 12">
    <name type="scientific">Xenoophorus captivus</name>
    <dbReference type="NCBI Taxonomy" id="1517983"/>
    <lineage>
        <taxon>Eukaryota</taxon>
        <taxon>Metazoa</taxon>
        <taxon>Chordata</taxon>
        <taxon>Craniata</taxon>
        <taxon>Vertebrata</taxon>
        <taxon>Euteleostomi</taxon>
        <taxon>Actinopterygii</taxon>
        <taxon>Neopterygii</taxon>
        <taxon>Teleostei</taxon>
        <taxon>Neoteleostei</taxon>
        <taxon>Acanthomorphata</taxon>
        <taxon>Ovalentaria</taxon>
        <taxon>Atherinomorphae</taxon>
        <taxon>Cyprinodontiformes</taxon>
        <taxon>Goodeidae</taxon>
        <taxon>Xenoophorus</taxon>
    </lineage>
</organism>
<keyword evidence="7" id="KW-0482">Metalloprotease</keyword>
<comment type="similarity">
    <text evidence="1">Belongs to the peptidase M10A family.</text>
</comment>
<accession>A0ABV0RN18</accession>
<dbReference type="PRINTS" id="PR00138">
    <property type="entry name" value="MATRIXIN"/>
</dbReference>
<evidence type="ECO:0000313" key="11">
    <source>
        <dbReference type="EMBL" id="MEQ2209566.1"/>
    </source>
</evidence>
<dbReference type="InterPro" id="IPR006026">
    <property type="entry name" value="Peptidase_Metallo"/>
</dbReference>
<evidence type="ECO:0000256" key="2">
    <source>
        <dbReference type="ARBA" id="ARBA00022670"/>
    </source>
</evidence>
<evidence type="ECO:0000256" key="3">
    <source>
        <dbReference type="ARBA" id="ARBA00022723"/>
    </source>
</evidence>
<evidence type="ECO:0000256" key="5">
    <source>
        <dbReference type="ARBA" id="ARBA00022833"/>
    </source>
</evidence>
<dbReference type="PROSITE" id="PS51642">
    <property type="entry name" value="HEMOPEXIN_2"/>
    <property type="match status" value="1"/>
</dbReference>
<dbReference type="SMART" id="SM00120">
    <property type="entry name" value="HX"/>
    <property type="match status" value="1"/>
</dbReference>
<reference evidence="11 12" key="1">
    <citation type="submission" date="2021-06" db="EMBL/GenBank/DDBJ databases">
        <authorList>
            <person name="Palmer J.M."/>
        </authorList>
    </citation>
    <scope>NUCLEOTIDE SEQUENCE [LARGE SCALE GENOMIC DNA]</scope>
    <source>
        <strain evidence="11 12">XC_2019</strain>
        <tissue evidence="11">Muscle</tissue>
    </source>
</reference>
<gene>
    <name evidence="11" type="ORF">XENOCAPTIV_000991</name>
</gene>
<dbReference type="InterPro" id="IPR001818">
    <property type="entry name" value="Pept_M10_metallopeptidase"/>
</dbReference>
<dbReference type="SMART" id="SM00235">
    <property type="entry name" value="ZnMc"/>
    <property type="match status" value="1"/>
</dbReference>
<keyword evidence="9" id="KW-0812">Transmembrane</keyword>
<dbReference type="EMBL" id="JAHRIN010051504">
    <property type="protein sequence ID" value="MEQ2209566.1"/>
    <property type="molecule type" value="Genomic_DNA"/>
</dbReference>
<dbReference type="InterPro" id="IPR036365">
    <property type="entry name" value="PGBD-like_sf"/>
</dbReference>
<dbReference type="Gene3D" id="3.40.390.10">
    <property type="entry name" value="Collagenase (Catalytic Domain)"/>
    <property type="match status" value="1"/>
</dbReference>
<dbReference type="PANTHER" id="PTHR10201:SF290">
    <property type="entry name" value="MATRIX METALLOPROTEINASE 14 (MEMBRANE-INSERTED) ALPHA"/>
    <property type="match status" value="1"/>
</dbReference>